<name>A0ACB8SMY6_9AGAM</name>
<accession>A0ACB8SMY6</accession>
<reference evidence="1" key="1">
    <citation type="submission" date="2021-03" db="EMBL/GenBank/DDBJ databases">
        <authorList>
            <consortium name="DOE Joint Genome Institute"/>
            <person name="Ahrendt S."/>
            <person name="Looney B.P."/>
            <person name="Miyauchi S."/>
            <person name="Morin E."/>
            <person name="Drula E."/>
            <person name="Courty P.E."/>
            <person name="Chicoki N."/>
            <person name="Fauchery L."/>
            <person name="Kohler A."/>
            <person name="Kuo A."/>
            <person name="Labutti K."/>
            <person name="Pangilinan J."/>
            <person name="Lipzen A."/>
            <person name="Riley R."/>
            <person name="Andreopoulos W."/>
            <person name="He G."/>
            <person name="Johnson J."/>
            <person name="Barry K.W."/>
            <person name="Grigoriev I.V."/>
            <person name="Nagy L."/>
            <person name="Hibbett D."/>
            <person name="Henrissat B."/>
            <person name="Matheny P.B."/>
            <person name="Labbe J."/>
            <person name="Martin F."/>
        </authorList>
    </citation>
    <scope>NUCLEOTIDE SEQUENCE</scope>
    <source>
        <strain evidence="1">HHB10654</strain>
    </source>
</reference>
<sequence length="194" mass="21651">MHLPRKLETLLFPALVALLLLNAGYKLAGLAWLDHAHSSGAFGPRDDSNGVWPVAKRPVTLEWDYWLRYPLTAAREWGALVPHNGIARVGPEGAPFAVTMLHELRCLDVVRAALLAPLPARDMPATRGCMNYLRQMAICRGDTHLEPYQYASKIDPVDAHPIRRCWDWNAVYDAVEESWRVWEGNGTLAGTAAM</sequence>
<evidence type="ECO:0000313" key="2">
    <source>
        <dbReference type="Proteomes" id="UP000814140"/>
    </source>
</evidence>
<organism evidence="1 2">
    <name type="scientific">Artomyces pyxidatus</name>
    <dbReference type="NCBI Taxonomy" id="48021"/>
    <lineage>
        <taxon>Eukaryota</taxon>
        <taxon>Fungi</taxon>
        <taxon>Dikarya</taxon>
        <taxon>Basidiomycota</taxon>
        <taxon>Agaricomycotina</taxon>
        <taxon>Agaricomycetes</taxon>
        <taxon>Russulales</taxon>
        <taxon>Auriscalpiaceae</taxon>
        <taxon>Artomyces</taxon>
    </lineage>
</organism>
<reference evidence="1" key="2">
    <citation type="journal article" date="2022" name="New Phytol.">
        <title>Evolutionary transition to the ectomycorrhizal habit in the genomes of a hyperdiverse lineage of mushroom-forming fungi.</title>
        <authorList>
            <person name="Looney B."/>
            <person name="Miyauchi S."/>
            <person name="Morin E."/>
            <person name="Drula E."/>
            <person name="Courty P.E."/>
            <person name="Kohler A."/>
            <person name="Kuo A."/>
            <person name="LaButti K."/>
            <person name="Pangilinan J."/>
            <person name="Lipzen A."/>
            <person name="Riley R."/>
            <person name="Andreopoulos W."/>
            <person name="He G."/>
            <person name="Johnson J."/>
            <person name="Nolan M."/>
            <person name="Tritt A."/>
            <person name="Barry K.W."/>
            <person name="Grigoriev I.V."/>
            <person name="Nagy L.G."/>
            <person name="Hibbett D."/>
            <person name="Henrissat B."/>
            <person name="Matheny P.B."/>
            <person name="Labbe J."/>
            <person name="Martin F.M."/>
        </authorList>
    </citation>
    <scope>NUCLEOTIDE SEQUENCE</scope>
    <source>
        <strain evidence="1">HHB10654</strain>
    </source>
</reference>
<protein>
    <submittedName>
        <fullName evidence="1">Uncharacterized protein</fullName>
    </submittedName>
</protein>
<gene>
    <name evidence="1" type="ORF">BV25DRAFT_1841934</name>
</gene>
<evidence type="ECO:0000313" key="1">
    <source>
        <dbReference type="EMBL" id="KAI0057081.1"/>
    </source>
</evidence>
<proteinExistence type="predicted"/>
<dbReference type="EMBL" id="MU277253">
    <property type="protein sequence ID" value="KAI0057081.1"/>
    <property type="molecule type" value="Genomic_DNA"/>
</dbReference>
<comment type="caution">
    <text evidence="1">The sequence shown here is derived from an EMBL/GenBank/DDBJ whole genome shotgun (WGS) entry which is preliminary data.</text>
</comment>
<keyword evidence="2" id="KW-1185">Reference proteome</keyword>
<dbReference type="Proteomes" id="UP000814140">
    <property type="component" value="Unassembled WGS sequence"/>
</dbReference>